<evidence type="ECO:0000259" key="2">
    <source>
        <dbReference type="Pfam" id="PF04213"/>
    </source>
</evidence>
<feature type="chain" id="PRO_5046000028" evidence="1">
    <location>
        <begin position="40"/>
        <end position="223"/>
    </location>
</feature>
<feature type="domain" description="Htaa" evidence="2">
    <location>
        <begin position="50"/>
        <end position="219"/>
    </location>
</feature>
<dbReference type="InterPro" id="IPR007331">
    <property type="entry name" value="Htaa"/>
</dbReference>
<gene>
    <name evidence="3" type="ORF">RM479_04465</name>
</gene>
<organism evidence="3 4">
    <name type="scientific">Nocardiopsis lambiniae</name>
    <dbReference type="NCBI Taxonomy" id="3075539"/>
    <lineage>
        <taxon>Bacteria</taxon>
        <taxon>Bacillati</taxon>
        <taxon>Actinomycetota</taxon>
        <taxon>Actinomycetes</taxon>
        <taxon>Streptosporangiales</taxon>
        <taxon>Nocardiopsidaceae</taxon>
        <taxon>Nocardiopsis</taxon>
    </lineage>
</organism>
<name>A0ABU2M4T0_9ACTN</name>
<evidence type="ECO:0000313" key="3">
    <source>
        <dbReference type="EMBL" id="MDT0327660.1"/>
    </source>
</evidence>
<dbReference type="EMBL" id="JAVREP010000002">
    <property type="protein sequence ID" value="MDT0327660.1"/>
    <property type="molecule type" value="Genomic_DNA"/>
</dbReference>
<proteinExistence type="predicted"/>
<dbReference type="PROSITE" id="PS51318">
    <property type="entry name" value="TAT"/>
    <property type="match status" value="1"/>
</dbReference>
<dbReference type="InterPro" id="IPR006311">
    <property type="entry name" value="TAT_signal"/>
</dbReference>
<feature type="signal peptide" evidence="1">
    <location>
        <begin position="1"/>
        <end position="39"/>
    </location>
</feature>
<protein>
    <submittedName>
        <fullName evidence="3">HtaA domain-containing protein</fullName>
    </submittedName>
</protein>
<reference evidence="4" key="1">
    <citation type="submission" date="2023-07" db="EMBL/GenBank/DDBJ databases">
        <title>30 novel species of actinomycetes from the DSMZ collection.</title>
        <authorList>
            <person name="Nouioui I."/>
        </authorList>
    </citation>
    <scope>NUCLEOTIDE SEQUENCE [LARGE SCALE GENOMIC DNA]</scope>
    <source>
        <strain evidence="4">DSM 44743</strain>
    </source>
</reference>
<keyword evidence="1" id="KW-0732">Signal</keyword>
<dbReference type="RefSeq" id="WP_311510460.1">
    <property type="nucleotide sequence ID" value="NZ_JAVREP010000002.1"/>
</dbReference>
<dbReference type="Pfam" id="PF04213">
    <property type="entry name" value="HtaA"/>
    <property type="match status" value="1"/>
</dbReference>
<dbReference type="Proteomes" id="UP001183390">
    <property type="component" value="Unassembled WGS sequence"/>
</dbReference>
<sequence length="223" mass="22702">MAPTITRGSATTRHAFRTLTSTAAATALGAALIVVSAPAASAEAAPVSGGSAVWGVKESFRTYVGSPIAQGGYEAGDGATRLSNGLIDLPTADGEVSDTYISGDVDFTGTVVFTGHDYGQGPVLEIRLADPRVVFDGATATVYADVTSREFHGANPFLPPGDLIGYGEVAVTELTGVEVDVTGTDLSFTSTAGTLHPDAVEPFAGFYSAGTAMDPLSFTTELD</sequence>
<comment type="caution">
    <text evidence="3">The sequence shown here is derived from an EMBL/GenBank/DDBJ whole genome shotgun (WGS) entry which is preliminary data.</text>
</comment>
<evidence type="ECO:0000256" key="1">
    <source>
        <dbReference type="SAM" id="SignalP"/>
    </source>
</evidence>
<evidence type="ECO:0000313" key="4">
    <source>
        <dbReference type="Proteomes" id="UP001183390"/>
    </source>
</evidence>
<keyword evidence="4" id="KW-1185">Reference proteome</keyword>
<accession>A0ABU2M4T0</accession>